<dbReference type="Gene3D" id="3.90.1300.10">
    <property type="entry name" value="Amidase signature (AS) domain"/>
    <property type="match status" value="1"/>
</dbReference>
<gene>
    <name evidence="3" type="ORF">MFLAVUS_003863</name>
</gene>
<dbReference type="PANTHER" id="PTHR11895">
    <property type="entry name" value="TRANSAMIDASE"/>
    <property type="match status" value="1"/>
</dbReference>
<evidence type="ECO:0000256" key="1">
    <source>
        <dbReference type="ARBA" id="ARBA00009199"/>
    </source>
</evidence>
<name>A0ABP9YUC9_9FUNG</name>
<dbReference type="Proteomes" id="UP001473302">
    <property type="component" value="Unassembled WGS sequence"/>
</dbReference>
<dbReference type="EMBL" id="BAABUK010000007">
    <property type="protein sequence ID" value="GAA5810442.1"/>
    <property type="molecule type" value="Genomic_DNA"/>
</dbReference>
<keyword evidence="4" id="KW-1185">Reference proteome</keyword>
<feature type="domain" description="Amidase" evidence="2">
    <location>
        <begin position="124"/>
        <end position="543"/>
    </location>
</feature>
<dbReference type="InterPro" id="IPR036928">
    <property type="entry name" value="AS_sf"/>
</dbReference>
<protein>
    <recommendedName>
        <fullName evidence="2">Amidase domain-containing protein</fullName>
    </recommendedName>
</protein>
<comment type="similarity">
    <text evidence="1">Belongs to the amidase family.</text>
</comment>
<reference evidence="3 4" key="1">
    <citation type="submission" date="2024-04" db="EMBL/GenBank/DDBJ databases">
        <title>genome sequences of Mucor flavus KT1a and Helicostylum pulchrum KT1b strains isolated from the surface of a dry-aged beef.</title>
        <authorList>
            <person name="Toyotome T."/>
            <person name="Hosono M."/>
            <person name="Torimaru M."/>
            <person name="Fukuda K."/>
            <person name="Mikami N."/>
        </authorList>
    </citation>
    <scope>NUCLEOTIDE SEQUENCE [LARGE SCALE GENOMIC DNA]</scope>
    <source>
        <strain evidence="3 4">KT1a</strain>
    </source>
</reference>
<accession>A0ABP9YUC9</accession>
<evidence type="ECO:0000313" key="3">
    <source>
        <dbReference type="EMBL" id="GAA5810442.1"/>
    </source>
</evidence>
<sequence>MRDNKSINTVNEKPDFEAPELYGLTLLLAASAINYVPFAKYKVASDALLYTLRDRNDITDHPNTTAIPPTYMNNTKDVSMNQVLQSSIQLNPEHKSVSPFLSFWDYHEAYTQFKTTPTEVANSLLIKLDQSKPMNWVRFNCQDIQNQAEASTERYRLNRPLSQMDGVFVAIKEELDIQGLETKVGTCFVNDGTPATEDATLVLKLRKSGAIIIGSTVMNELGWDTFTVNPNTGMPKNPYGTVRTCGGSSGGSGGVVAGGLVPVAIGADGGGSIRIPSAFCGLYGLKTTYARVSGHGGATVDPTLGSYGPMAATADDMALTYSIIAGPDPKDTNSLLQPLLHLKDYDNYLDLSDLTIAITPDWNQSTVEPAILEQLDFFKSYLQKLGARFVEIEIPDLDISAIAHNITICSEMYTFASSHPKKFNSFLAHTRLLSGVASALETRDYVRAQQVRTRMMNHLREIFEDQKIDLILCPTSAILAPEIPEKAHKYGMCNTAMTVQTMAYCTLANLTGIPAVTVPAGFHHGIPVALQFMTSWWNEALLCRIAKVCERAPGVERKRPEHWFAVDELI</sequence>
<dbReference type="InterPro" id="IPR023631">
    <property type="entry name" value="Amidase_dom"/>
</dbReference>
<dbReference type="InterPro" id="IPR020556">
    <property type="entry name" value="Amidase_CS"/>
</dbReference>
<evidence type="ECO:0000259" key="2">
    <source>
        <dbReference type="Pfam" id="PF01425"/>
    </source>
</evidence>
<dbReference type="SUPFAM" id="SSF75304">
    <property type="entry name" value="Amidase signature (AS) enzymes"/>
    <property type="match status" value="1"/>
</dbReference>
<organism evidence="3 4">
    <name type="scientific">Mucor flavus</name>
    <dbReference type="NCBI Taxonomy" id="439312"/>
    <lineage>
        <taxon>Eukaryota</taxon>
        <taxon>Fungi</taxon>
        <taxon>Fungi incertae sedis</taxon>
        <taxon>Mucoromycota</taxon>
        <taxon>Mucoromycotina</taxon>
        <taxon>Mucoromycetes</taxon>
        <taxon>Mucorales</taxon>
        <taxon>Mucorineae</taxon>
        <taxon>Mucoraceae</taxon>
        <taxon>Mucor</taxon>
    </lineage>
</organism>
<proteinExistence type="inferred from homology"/>
<dbReference type="PROSITE" id="PS00571">
    <property type="entry name" value="AMIDASES"/>
    <property type="match status" value="1"/>
</dbReference>
<comment type="caution">
    <text evidence="3">The sequence shown here is derived from an EMBL/GenBank/DDBJ whole genome shotgun (WGS) entry which is preliminary data.</text>
</comment>
<dbReference type="InterPro" id="IPR000120">
    <property type="entry name" value="Amidase"/>
</dbReference>
<dbReference type="Pfam" id="PF01425">
    <property type="entry name" value="Amidase"/>
    <property type="match status" value="1"/>
</dbReference>
<evidence type="ECO:0000313" key="4">
    <source>
        <dbReference type="Proteomes" id="UP001473302"/>
    </source>
</evidence>
<dbReference type="PANTHER" id="PTHR11895:SF67">
    <property type="entry name" value="AMIDASE DOMAIN-CONTAINING PROTEIN"/>
    <property type="match status" value="1"/>
</dbReference>